<comment type="caution">
    <text evidence="2">The sequence shown here is derived from an EMBL/GenBank/DDBJ whole genome shotgun (WGS) entry which is preliminary data.</text>
</comment>
<organism evidence="2">
    <name type="scientific">marine sediment metagenome</name>
    <dbReference type="NCBI Taxonomy" id="412755"/>
    <lineage>
        <taxon>unclassified sequences</taxon>
        <taxon>metagenomes</taxon>
        <taxon>ecological metagenomes</taxon>
    </lineage>
</organism>
<feature type="transmembrane region" description="Helical" evidence="1">
    <location>
        <begin position="91"/>
        <end position="112"/>
    </location>
</feature>
<evidence type="ECO:0008006" key="3">
    <source>
        <dbReference type="Google" id="ProtNLM"/>
    </source>
</evidence>
<protein>
    <recommendedName>
        <fullName evidence="3">DUF485 domain-containing protein</fullName>
    </recommendedName>
</protein>
<keyword evidence="1" id="KW-1133">Transmembrane helix</keyword>
<proteinExistence type="predicted"/>
<accession>A0A0F9GGS2</accession>
<gene>
    <name evidence="2" type="ORF">LCGC14_1829420</name>
</gene>
<dbReference type="EMBL" id="LAZR01018042">
    <property type="protein sequence ID" value="KKL97938.1"/>
    <property type="molecule type" value="Genomic_DNA"/>
</dbReference>
<reference evidence="2" key="1">
    <citation type="journal article" date="2015" name="Nature">
        <title>Complex archaea that bridge the gap between prokaryotes and eukaryotes.</title>
        <authorList>
            <person name="Spang A."/>
            <person name="Saw J.H."/>
            <person name="Jorgensen S.L."/>
            <person name="Zaremba-Niedzwiedzka K."/>
            <person name="Martijn J."/>
            <person name="Lind A.E."/>
            <person name="van Eijk R."/>
            <person name="Schleper C."/>
            <person name="Guy L."/>
            <person name="Ettema T.J."/>
        </authorList>
    </citation>
    <scope>NUCLEOTIDE SEQUENCE</scope>
</reference>
<sequence>MENDNDRKLGDELLKQNGIRAGTLSDDGRKKLHESIALGKKRVRRLKWIVGISWGLFLLMHFLNISLAMLADEETRQDSFHSGSIPVVAGSLMLGLGIVGIFAVVCTISLFIRSSSLKGREMEDIRLALRDIEAELKQSQEK</sequence>
<feature type="transmembrane region" description="Helical" evidence="1">
    <location>
        <begin position="48"/>
        <end position="71"/>
    </location>
</feature>
<keyword evidence="1" id="KW-0812">Transmembrane</keyword>
<name>A0A0F9GGS2_9ZZZZ</name>
<keyword evidence="1" id="KW-0472">Membrane</keyword>
<evidence type="ECO:0000256" key="1">
    <source>
        <dbReference type="SAM" id="Phobius"/>
    </source>
</evidence>
<dbReference type="AlphaFoldDB" id="A0A0F9GGS2"/>
<evidence type="ECO:0000313" key="2">
    <source>
        <dbReference type="EMBL" id="KKL97938.1"/>
    </source>
</evidence>